<reference evidence="2 3" key="1">
    <citation type="submission" date="2024-01" db="EMBL/GenBank/DDBJ databases">
        <title>The complete chloroplast genome sequence of Lithospermum erythrorhizon: insights into the phylogenetic relationship among Boraginaceae species and the maternal lineages of purple gromwells.</title>
        <authorList>
            <person name="Okada T."/>
            <person name="Watanabe K."/>
        </authorList>
    </citation>
    <scope>NUCLEOTIDE SEQUENCE [LARGE SCALE GENOMIC DNA]</scope>
</reference>
<name>A0AAV3NRK5_LITER</name>
<evidence type="ECO:0000313" key="2">
    <source>
        <dbReference type="EMBL" id="GAA0141583.1"/>
    </source>
</evidence>
<protein>
    <submittedName>
        <fullName evidence="2">Uncharacterized protein</fullName>
    </submittedName>
</protein>
<evidence type="ECO:0000313" key="3">
    <source>
        <dbReference type="Proteomes" id="UP001454036"/>
    </source>
</evidence>
<sequence length="69" mass="7278">MKKSMINGHRNGELDLNDYFTTITIDSESASSSFVMPCKSLPPSSPPQSSPSSSSSVGGGGLSYIEHQI</sequence>
<evidence type="ECO:0000256" key="1">
    <source>
        <dbReference type="SAM" id="MobiDB-lite"/>
    </source>
</evidence>
<gene>
    <name evidence="2" type="ORF">LIER_42666</name>
</gene>
<dbReference type="AlphaFoldDB" id="A0AAV3NRK5"/>
<organism evidence="2 3">
    <name type="scientific">Lithospermum erythrorhizon</name>
    <name type="common">Purple gromwell</name>
    <name type="synonym">Lithospermum officinale var. erythrorhizon</name>
    <dbReference type="NCBI Taxonomy" id="34254"/>
    <lineage>
        <taxon>Eukaryota</taxon>
        <taxon>Viridiplantae</taxon>
        <taxon>Streptophyta</taxon>
        <taxon>Embryophyta</taxon>
        <taxon>Tracheophyta</taxon>
        <taxon>Spermatophyta</taxon>
        <taxon>Magnoliopsida</taxon>
        <taxon>eudicotyledons</taxon>
        <taxon>Gunneridae</taxon>
        <taxon>Pentapetalae</taxon>
        <taxon>asterids</taxon>
        <taxon>lamiids</taxon>
        <taxon>Boraginales</taxon>
        <taxon>Boraginaceae</taxon>
        <taxon>Boraginoideae</taxon>
        <taxon>Lithospermeae</taxon>
        <taxon>Lithospermum</taxon>
    </lineage>
</organism>
<dbReference type="Proteomes" id="UP001454036">
    <property type="component" value="Unassembled WGS sequence"/>
</dbReference>
<dbReference type="EMBL" id="BAABME010030491">
    <property type="protein sequence ID" value="GAA0141583.1"/>
    <property type="molecule type" value="Genomic_DNA"/>
</dbReference>
<comment type="caution">
    <text evidence="2">The sequence shown here is derived from an EMBL/GenBank/DDBJ whole genome shotgun (WGS) entry which is preliminary data.</text>
</comment>
<accession>A0AAV3NRK5</accession>
<feature type="region of interest" description="Disordered" evidence="1">
    <location>
        <begin position="33"/>
        <end position="69"/>
    </location>
</feature>
<proteinExistence type="predicted"/>
<keyword evidence="3" id="KW-1185">Reference proteome</keyword>